<feature type="domain" description="HTH merR-type" evidence="2">
    <location>
        <begin position="40"/>
        <end position="92"/>
    </location>
</feature>
<evidence type="ECO:0000259" key="2">
    <source>
        <dbReference type="PROSITE" id="PS50937"/>
    </source>
</evidence>
<keyword evidence="1" id="KW-0238">DNA-binding</keyword>
<dbReference type="CDD" id="cd00592">
    <property type="entry name" value="HTH_MerR-like"/>
    <property type="match status" value="1"/>
</dbReference>
<name>A0ABN3NQF1_9ACTN</name>
<dbReference type="Proteomes" id="UP001499978">
    <property type="component" value="Unassembled WGS sequence"/>
</dbReference>
<dbReference type="InterPro" id="IPR000551">
    <property type="entry name" value="MerR-type_HTH_dom"/>
</dbReference>
<proteinExistence type="predicted"/>
<dbReference type="PANTHER" id="PTHR30204:SF89">
    <property type="entry name" value="HTH MERR-TYPE DOMAIN-CONTAINING PROTEIN"/>
    <property type="match status" value="1"/>
</dbReference>
<accession>A0ABN3NQF1</accession>
<gene>
    <name evidence="3" type="ORF">GCM10010201_30850</name>
</gene>
<comment type="caution">
    <text evidence="3">The sequence shown here is derived from an EMBL/GenBank/DDBJ whole genome shotgun (WGS) entry which is preliminary data.</text>
</comment>
<dbReference type="PANTHER" id="PTHR30204">
    <property type="entry name" value="REDOX-CYCLING DRUG-SENSING TRANSCRIPTIONAL ACTIVATOR SOXR"/>
    <property type="match status" value="1"/>
</dbReference>
<evidence type="ECO:0000313" key="4">
    <source>
        <dbReference type="Proteomes" id="UP001499978"/>
    </source>
</evidence>
<dbReference type="InterPro" id="IPR047057">
    <property type="entry name" value="MerR_fam"/>
</dbReference>
<dbReference type="SMART" id="SM00422">
    <property type="entry name" value="HTH_MERR"/>
    <property type="match status" value="1"/>
</dbReference>
<dbReference type="EMBL" id="BAAARY010000017">
    <property type="protein sequence ID" value="GAA2529456.1"/>
    <property type="molecule type" value="Genomic_DNA"/>
</dbReference>
<protein>
    <submittedName>
        <fullName evidence="3">MerR family transcriptional regulator</fullName>
    </submittedName>
</protein>
<keyword evidence="4" id="KW-1185">Reference proteome</keyword>
<dbReference type="InterPro" id="IPR009061">
    <property type="entry name" value="DNA-bd_dom_put_sf"/>
</dbReference>
<evidence type="ECO:0000313" key="3">
    <source>
        <dbReference type="EMBL" id="GAA2529456.1"/>
    </source>
</evidence>
<dbReference type="Pfam" id="PF13411">
    <property type="entry name" value="MerR_1"/>
    <property type="match status" value="1"/>
</dbReference>
<dbReference type="SUPFAM" id="SSF46955">
    <property type="entry name" value="Putative DNA-binding domain"/>
    <property type="match status" value="1"/>
</dbReference>
<evidence type="ECO:0000256" key="1">
    <source>
        <dbReference type="ARBA" id="ARBA00023125"/>
    </source>
</evidence>
<reference evidence="3 4" key="1">
    <citation type="journal article" date="2019" name="Int. J. Syst. Evol. Microbiol.">
        <title>The Global Catalogue of Microorganisms (GCM) 10K type strain sequencing project: providing services to taxonomists for standard genome sequencing and annotation.</title>
        <authorList>
            <consortium name="The Broad Institute Genomics Platform"/>
            <consortium name="The Broad Institute Genome Sequencing Center for Infectious Disease"/>
            <person name="Wu L."/>
            <person name="Ma J."/>
        </authorList>
    </citation>
    <scope>NUCLEOTIDE SEQUENCE [LARGE SCALE GENOMIC DNA]</scope>
    <source>
        <strain evidence="3 4">JCM 3367</strain>
    </source>
</reference>
<sequence length="245" mass="26330">MTSPGAAAARPDPRAPASMSIGEVLGLLRVDFPDATISKLRFLEGEGLVEPQRSAAGYRKYSAADVERLRYVLTAQRDHYLPLRVIREHLAAMDAGALAPVGRPRPSLASVDGRSTGLPVESTGLLDRPELLRRTGLDDGALRQLERDGLITSTSTGRYDLDAVTVAEVAAELGRFGIEPRHLRACRAAADREVGLYAQLLAPLARQSDPGARDRAGEVARELVTLSQRLHGALIRAGLRDTVGQ</sequence>
<dbReference type="Gene3D" id="1.10.1660.10">
    <property type="match status" value="1"/>
</dbReference>
<dbReference type="PROSITE" id="PS50937">
    <property type="entry name" value="HTH_MERR_2"/>
    <property type="match status" value="1"/>
</dbReference>
<organism evidence="3 4">
    <name type="scientific">Pilimelia columellifera subsp. columellifera</name>
    <dbReference type="NCBI Taxonomy" id="706583"/>
    <lineage>
        <taxon>Bacteria</taxon>
        <taxon>Bacillati</taxon>
        <taxon>Actinomycetota</taxon>
        <taxon>Actinomycetes</taxon>
        <taxon>Micromonosporales</taxon>
        <taxon>Micromonosporaceae</taxon>
        <taxon>Pilimelia</taxon>
    </lineage>
</organism>